<dbReference type="Gene3D" id="1.10.246.120">
    <property type="match status" value="1"/>
</dbReference>
<evidence type="ECO:0000256" key="1">
    <source>
        <dbReference type="ARBA" id="ARBA00004170"/>
    </source>
</evidence>
<dbReference type="Pfam" id="PF18151">
    <property type="entry name" value="DUF5601"/>
    <property type="match status" value="1"/>
</dbReference>
<sequence length="339" mass="39133">MSDHNVTDYRWADSNELMTFLHVQLAEAINLQNRSLAAQLHETIRSVKQLPSNSCTTVLTSIEEDYRARMPYLAYLTRSRQALLGTHAHLERLLDRVQRNKLICKKCFISNCVTLFLEAREKEINTFINGFRSNCPTPDEKCRFVEQFLEKLYTELDQDEVWLGASDDHREEGYIAIERDIMGRIYSFAFYPNGDIDVERDKTFTEHVKQLQGIVDINHKAVRIRKMYRKEAPWPSAQQELATINAYKTPTDKLKCVQRCCFTIMNLLNMACASDQCEPAGADDFVPALVLVVIKANPPSLLSTIQYVSNFYGQRLSGEEAWSWMQFCAAVEYTKTIRI</sequence>
<dbReference type="STRING" id="45351.A7RYR0"/>
<dbReference type="InterPro" id="IPR037191">
    <property type="entry name" value="VPS9_dom_sf"/>
</dbReference>
<dbReference type="Gene3D" id="1.20.1050.80">
    <property type="entry name" value="VPS9 domain"/>
    <property type="match status" value="1"/>
</dbReference>
<accession>A7RYR0</accession>
<comment type="subcellular location">
    <subcellularLocation>
        <location evidence="1">Membrane</location>
        <topology evidence="1">Peripheral membrane protein</topology>
    </subcellularLocation>
</comment>
<comment type="similarity">
    <text evidence="2">Belongs to the GAPVD1 family.</text>
</comment>
<dbReference type="GO" id="GO:0016020">
    <property type="term" value="C:membrane"/>
    <property type="evidence" value="ECO:0007669"/>
    <property type="project" value="UniProtKB-SubCell"/>
</dbReference>
<name>A7RYR0_NEMVE</name>
<dbReference type="PhylomeDB" id="A7RYR0"/>
<dbReference type="PANTHER" id="PTHR23101">
    <property type="entry name" value="RAB GDP/GTP EXCHANGE FACTOR"/>
    <property type="match status" value="1"/>
</dbReference>
<evidence type="ECO:0000256" key="3">
    <source>
        <dbReference type="ARBA" id="ARBA00022468"/>
    </source>
</evidence>
<dbReference type="FunFam" id="1.20.1050.80:FF:000001">
    <property type="entry name" value="GTPase-activating protein and VPS9 domain-containing protein 1 isoform X1"/>
    <property type="match status" value="1"/>
</dbReference>
<reference evidence="8 9" key="1">
    <citation type="journal article" date="2007" name="Science">
        <title>Sea anemone genome reveals ancestral eumetazoan gene repertoire and genomic organization.</title>
        <authorList>
            <person name="Putnam N.H."/>
            <person name="Srivastava M."/>
            <person name="Hellsten U."/>
            <person name="Dirks B."/>
            <person name="Chapman J."/>
            <person name="Salamov A."/>
            <person name="Terry A."/>
            <person name="Shapiro H."/>
            <person name="Lindquist E."/>
            <person name="Kapitonov V.V."/>
            <person name="Jurka J."/>
            <person name="Genikhovich G."/>
            <person name="Grigoriev I.V."/>
            <person name="Lucas S.M."/>
            <person name="Steele R.E."/>
            <person name="Finnerty J.R."/>
            <person name="Technau U."/>
            <person name="Martindale M.Q."/>
            <person name="Rokhsar D.S."/>
        </authorList>
    </citation>
    <scope>NUCLEOTIDE SEQUENCE [LARGE SCALE GENOMIC DNA]</scope>
    <source>
        <strain evidence="9">CH2 X CH6</strain>
    </source>
</reference>
<keyword evidence="3" id="KW-0343">GTPase activation</keyword>
<dbReference type="GO" id="GO:0005085">
    <property type="term" value="F:guanyl-nucleotide exchange factor activity"/>
    <property type="evidence" value="ECO:0000318"/>
    <property type="project" value="GO_Central"/>
</dbReference>
<dbReference type="InterPro" id="IPR003123">
    <property type="entry name" value="VPS9"/>
</dbReference>
<dbReference type="InterPro" id="IPR041545">
    <property type="entry name" value="DUF5601"/>
</dbReference>
<evidence type="ECO:0000259" key="7">
    <source>
        <dbReference type="PROSITE" id="PS51205"/>
    </source>
</evidence>
<dbReference type="GO" id="GO:0005096">
    <property type="term" value="F:GTPase activator activity"/>
    <property type="evidence" value="ECO:0007669"/>
    <property type="project" value="UniProtKB-KW"/>
</dbReference>
<dbReference type="InterPro" id="IPR045046">
    <property type="entry name" value="Vps9-like"/>
</dbReference>
<keyword evidence="6" id="KW-0472">Membrane</keyword>
<evidence type="ECO:0000256" key="6">
    <source>
        <dbReference type="ARBA" id="ARBA00023136"/>
    </source>
</evidence>
<dbReference type="OMA" id="RDKEICS"/>
<evidence type="ECO:0000256" key="2">
    <source>
        <dbReference type="ARBA" id="ARBA00008489"/>
    </source>
</evidence>
<gene>
    <name evidence="8" type="ORF">NEMVEDRAFT_v1g183502</name>
</gene>
<dbReference type="Pfam" id="PF02204">
    <property type="entry name" value="VPS9"/>
    <property type="match status" value="1"/>
</dbReference>
<keyword evidence="9" id="KW-1185">Reference proteome</keyword>
<keyword evidence="5" id="KW-0344">Guanine-nucleotide releasing factor</keyword>
<dbReference type="HOGENOM" id="CLU_018346_0_0_1"/>
<dbReference type="PANTHER" id="PTHR23101:SF25">
    <property type="entry name" value="GTPASE-ACTIVATING PROTEIN AND VPS9 DOMAIN-CONTAINING PROTEIN 1"/>
    <property type="match status" value="1"/>
</dbReference>
<dbReference type="GO" id="GO:0006897">
    <property type="term" value="P:endocytosis"/>
    <property type="evidence" value="ECO:0007669"/>
    <property type="project" value="UniProtKB-KW"/>
</dbReference>
<dbReference type="EMBL" id="DS469554">
    <property type="protein sequence ID" value="EDO43363.1"/>
    <property type="molecule type" value="Genomic_DNA"/>
</dbReference>
<dbReference type="InParanoid" id="A7RYR0"/>
<dbReference type="eggNOG" id="KOG2319">
    <property type="taxonomic scope" value="Eukaryota"/>
</dbReference>
<keyword evidence="4" id="KW-0254">Endocytosis</keyword>
<dbReference type="AlphaFoldDB" id="A7RYR0"/>
<dbReference type="SUPFAM" id="SSF109993">
    <property type="entry name" value="VPS9 domain"/>
    <property type="match status" value="1"/>
</dbReference>
<feature type="domain" description="VPS9" evidence="7">
    <location>
        <begin position="198"/>
        <end position="339"/>
    </location>
</feature>
<dbReference type="PROSITE" id="PS51205">
    <property type="entry name" value="VPS9"/>
    <property type="match status" value="1"/>
</dbReference>
<evidence type="ECO:0000313" key="9">
    <source>
        <dbReference type="Proteomes" id="UP000001593"/>
    </source>
</evidence>
<evidence type="ECO:0000256" key="4">
    <source>
        <dbReference type="ARBA" id="ARBA00022583"/>
    </source>
</evidence>
<organism evidence="8 9">
    <name type="scientific">Nematostella vectensis</name>
    <name type="common">Starlet sea anemone</name>
    <dbReference type="NCBI Taxonomy" id="45351"/>
    <lineage>
        <taxon>Eukaryota</taxon>
        <taxon>Metazoa</taxon>
        <taxon>Cnidaria</taxon>
        <taxon>Anthozoa</taxon>
        <taxon>Hexacorallia</taxon>
        <taxon>Actiniaria</taxon>
        <taxon>Edwardsiidae</taxon>
        <taxon>Nematostella</taxon>
    </lineage>
</organism>
<dbReference type="Proteomes" id="UP000001593">
    <property type="component" value="Unassembled WGS sequence"/>
</dbReference>
<dbReference type="GO" id="GO:0030139">
    <property type="term" value="C:endocytic vesicle"/>
    <property type="evidence" value="ECO:0000318"/>
    <property type="project" value="GO_Central"/>
</dbReference>
<dbReference type="SMART" id="SM00167">
    <property type="entry name" value="VPS9"/>
    <property type="match status" value="1"/>
</dbReference>
<proteinExistence type="inferred from homology"/>
<dbReference type="GO" id="GO:0005829">
    <property type="term" value="C:cytosol"/>
    <property type="evidence" value="ECO:0000318"/>
    <property type="project" value="GO_Central"/>
</dbReference>
<evidence type="ECO:0000256" key="5">
    <source>
        <dbReference type="ARBA" id="ARBA00022658"/>
    </source>
</evidence>
<evidence type="ECO:0000313" key="8">
    <source>
        <dbReference type="EMBL" id="EDO43363.1"/>
    </source>
</evidence>
<dbReference type="GO" id="GO:0051049">
    <property type="term" value="P:regulation of transport"/>
    <property type="evidence" value="ECO:0007669"/>
    <property type="project" value="UniProtKB-ARBA"/>
</dbReference>
<dbReference type="GO" id="GO:0031267">
    <property type="term" value="F:small GTPase binding"/>
    <property type="evidence" value="ECO:0000318"/>
    <property type="project" value="GO_Central"/>
</dbReference>
<protein>
    <recommendedName>
        <fullName evidence="7">VPS9 domain-containing protein</fullName>
    </recommendedName>
</protein>